<dbReference type="InterPro" id="IPR036396">
    <property type="entry name" value="Cyt_P450_sf"/>
</dbReference>
<dbReference type="AlphaFoldDB" id="A0AAD7HWK8"/>
<evidence type="ECO:0000256" key="5">
    <source>
        <dbReference type="ARBA" id="ARBA00022723"/>
    </source>
</evidence>
<dbReference type="PRINTS" id="PR00463">
    <property type="entry name" value="EP450I"/>
</dbReference>
<dbReference type="EMBL" id="JARKIB010000162">
    <property type="protein sequence ID" value="KAJ7729932.1"/>
    <property type="molecule type" value="Genomic_DNA"/>
</dbReference>
<reference evidence="12" key="1">
    <citation type="submission" date="2023-03" db="EMBL/GenBank/DDBJ databases">
        <title>Massive genome expansion in bonnet fungi (Mycena s.s.) driven by repeated elements and novel gene families across ecological guilds.</title>
        <authorList>
            <consortium name="Lawrence Berkeley National Laboratory"/>
            <person name="Harder C.B."/>
            <person name="Miyauchi S."/>
            <person name="Viragh M."/>
            <person name="Kuo A."/>
            <person name="Thoen E."/>
            <person name="Andreopoulos B."/>
            <person name="Lu D."/>
            <person name="Skrede I."/>
            <person name="Drula E."/>
            <person name="Henrissat B."/>
            <person name="Morin E."/>
            <person name="Kohler A."/>
            <person name="Barry K."/>
            <person name="LaButti K."/>
            <person name="Morin E."/>
            <person name="Salamov A."/>
            <person name="Lipzen A."/>
            <person name="Mereny Z."/>
            <person name="Hegedus B."/>
            <person name="Baldrian P."/>
            <person name="Stursova M."/>
            <person name="Weitz H."/>
            <person name="Taylor A."/>
            <person name="Grigoriev I.V."/>
            <person name="Nagy L.G."/>
            <person name="Martin F."/>
            <person name="Kauserud H."/>
        </authorList>
    </citation>
    <scope>NUCLEOTIDE SEQUENCE</scope>
    <source>
        <strain evidence="12">CBHHK182m</strain>
    </source>
</reference>
<dbReference type="InterPro" id="IPR002401">
    <property type="entry name" value="Cyt_P450_E_grp-I"/>
</dbReference>
<evidence type="ECO:0000256" key="6">
    <source>
        <dbReference type="ARBA" id="ARBA00023002"/>
    </source>
</evidence>
<dbReference type="InterPro" id="IPR001128">
    <property type="entry name" value="Cyt_P450"/>
</dbReference>
<evidence type="ECO:0000256" key="11">
    <source>
        <dbReference type="SAM" id="Phobius"/>
    </source>
</evidence>
<sequence length="511" mass="56902">MTSPYWHAAGVGLTTWAIYLVFRAYTRAREGSLPPGPKGLPLIGNLYDVPKTEQWLAFMQMSRTYDSDLISLNLMGETVIVLNSLAAADDLLEHKSAISSDRPPFPMLTELMGFDWHLAFMRYGPTWIGKYLSPPSFTPSEVLLHRPIELQAARVLLDRLLNSPEKFEKHLRHMAGMIILSTAYGIDVQPEDDPHIAVSERALHAMACAGNRGTFLVDSLPFLKYVPYFFPGAGFKTKARNWKKIVSLMPQVPFNFVKESLAAGTARSSIASRFLEEAYENPSTDQKEQENILNSGDVAAGADTTVSELETFVLAMTTYPEVQKKAQKELDEVLQHTRLPSFDDSFPYVEAIVRECLRWRPVLPLGVSHAATETSTYKGYVIPAGAVIIPNTWAILRDENTFGPHTDTFNPERWLTETGQINTTMRGPEAAFGFGRRICAGKDMAQWSMWITVASILATFNITKSLNQEGAPIEPSGEFTTGFLIFPVPHKCDILPRSEAARAMIEAALHV</sequence>
<dbReference type="GO" id="GO:0005506">
    <property type="term" value="F:iron ion binding"/>
    <property type="evidence" value="ECO:0007669"/>
    <property type="project" value="InterPro"/>
</dbReference>
<keyword evidence="5 9" id="KW-0479">Metal-binding</keyword>
<evidence type="ECO:0000256" key="10">
    <source>
        <dbReference type="RuleBase" id="RU000461"/>
    </source>
</evidence>
<dbReference type="PRINTS" id="PR00385">
    <property type="entry name" value="P450"/>
</dbReference>
<keyword evidence="11" id="KW-0472">Membrane</keyword>
<dbReference type="PANTHER" id="PTHR46300:SF7">
    <property type="entry name" value="P450, PUTATIVE (EUROFUNG)-RELATED"/>
    <property type="match status" value="1"/>
</dbReference>
<evidence type="ECO:0000313" key="12">
    <source>
        <dbReference type="EMBL" id="KAJ7729932.1"/>
    </source>
</evidence>
<feature type="transmembrane region" description="Helical" evidence="11">
    <location>
        <begin position="6"/>
        <end position="25"/>
    </location>
</feature>
<dbReference type="PANTHER" id="PTHR46300">
    <property type="entry name" value="P450, PUTATIVE (EUROFUNG)-RELATED-RELATED"/>
    <property type="match status" value="1"/>
</dbReference>
<evidence type="ECO:0000256" key="9">
    <source>
        <dbReference type="PIRSR" id="PIRSR602401-1"/>
    </source>
</evidence>
<comment type="cofactor">
    <cofactor evidence="1 9">
        <name>heme</name>
        <dbReference type="ChEBI" id="CHEBI:30413"/>
    </cofactor>
</comment>
<dbReference type="Gene3D" id="1.10.630.10">
    <property type="entry name" value="Cytochrome P450"/>
    <property type="match status" value="1"/>
</dbReference>
<gene>
    <name evidence="12" type="ORF">B0H16DRAFT_1775439</name>
</gene>
<evidence type="ECO:0000256" key="8">
    <source>
        <dbReference type="ARBA" id="ARBA00023033"/>
    </source>
</evidence>
<keyword evidence="4 9" id="KW-0349">Heme</keyword>
<organism evidence="12 13">
    <name type="scientific">Mycena metata</name>
    <dbReference type="NCBI Taxonomy" id="1033252"/>
    <lineage>
        <taxon>Eukaryota</taxon>
        <taxon>Fungi</taxon>
        <taxon>Dikarya</taxon>
        <taxon>Basidiomycota</taxon>
        <taxon>Agaricomycotina</taxon>
        <taxon>Agaricomycetes</taxon>
        <taxon>Agaricomycetidae</taxon>
        <taxon>Agaricales</taxon>
        <taxon>Marasmiineae</taxon>
        <taxon>Mycenaceae</taxon>
        <taxon>Mycena</taxon>
    </lineage>
</organism>
<dbReference type="CDD" id="cd11065">
    <property type="entry name" value="CYP64-like"/>
    <property type="match status" value="1"/>
</dbReference>
<feature type="binding site" description="axial binding residue" evidence="9">
    <location>
        <position position="439"/>
    </location>
    <ligand>
        <name>heme</name>
        <dbReference type="ChEBI" id="CHEBI:30413"/>
    </ligand>
    <ligandPart>
        <name>Fe</name>
        <dbReference type="ChEBI" id="CHEBI:18248"/>
    </ligandPart>
</feature>
<dbReference type="PROSITE" id="PS00086">
    <property type="entry name" value="CYTOCHROME_P450"/>
    <property type="match status" value="1"/>
</dbReference>
<protein>
    <submittedName>
        <fullName evidence="12">Cytochrome P450</fullName>
    </submittedName>
</protein>
<dbReference type="InterPro" id="IPR017972">
    <property type="entry name" value="Cyt_P450_CS"/>
</dbReference>
<keyword evidence="11" id="KW-0812">Transmembrane</keyword>
<dbReference type="Pfam" id="PF00067">
    <property type="entry name" value="p450"/>
    <property type="match status" value="1"/>
</dbReference>
<keyword evidence="8 10" id="KW-0503">Monooxygenase</keyword>
<dbReference type="Proteomes" id="UP001215598">
    <property type="component" value="Unassembled WGS sequence"/>
</dbReference>
<name>A0AAD7HWK8_9AGAR</name>
<evidence type="ECO:0000313" key="13">
    <source>
        <dbReference type="Proteomes" id="UP001215598"/>
    </source>
</evidence>
<evidence type="ECO:0000256" key="7">
    <source>
        <dbReference type="ARBA" id="ARBA00023004"/>
    </source>
</evidence>
<proteinExistence type="inferred from homology"/>
<keyword evidence="13" id="KW-1185">Reference proteome</keyword>
<keyword evidence="7 9" id="KW-0408">Iron</keyword>
<dbReference type="GO" id="GO:0004497">
    <property type="term" value="F:monooxygenase activity"/>
    <property type="evidence" value="ECO:0007669"/>
    <property type="project" value="UniProtKB-KW"/>
</dbReference>
<evidence type="ECO:0000256" key="4">
    <source>
        <dbReference type="ARBA" id="ARBA00022617"/>
    </source>
</evidence>
<dbReference type="GO" id="GO:0020037">
    <property type="term" value="F:heme binding"/>
    <property type="evidence" value="ECO:0007669"/>
    <property type="project" value="InterPro"/>
</dbReference>
<evidence type="ECO:0000256" key="2">
    <source>
        <dbReference type="ARBA" id="ARBA00005179"/>
    </source>
</evidence>
<evidence type="ECO:0000256" key="3">
    <source>
        <dbReference type="ARBA" id="ARBA00010617"/>
    </source>
</evidence>
<comment type="pathway">
    <text evidence="2">Secondary metabolite biosynthesis.</text>
</comment>
<dbReference type="SUPFAM" id="SSF48264">
    <property type="entry name" value="Cytochrome P450"/>
    <property type="match status" value="1"/>
</dbReference>
<comment type="caution">
    <text evidence="12">The sequence shown here is derived from an EMBL/GenBank/DDBJ whole genome shotgun (WGS) entry which is preliminary data.</text>
</comment>
<dbReference type="GO" id="GO:0016705">
    <property type="term" value="F:oxidoreductase activity, acting on paired donors, with incorporation or reduction of molecular oxygen"/>
    <property type="evidence" value="ECO:0007669"/>
    <property type="project" value="InterPro"/>
</dbReference>
<keyword evidence="6 10" id="KW-0560">Oxidoreductase</keyword>
<comment type="similarity">
    <text evidence="3 10">Belongs to the cytochrome P450 family.</text>
</comment>
<dbReference type="InterPro" id="IPR050364">
    <property type="entry name" value="Cytochrome_P450_fung"/>
</dbReference>
<keyword evidence="11" id="KW-1133">Transmembrane helix</keyword>
<evidence type="ECO:0000256" key="1">
    <source>
        <dbReference type="ARBA" id="ARBA00001971"/>
    </source>
</evidence>
<accession>A0AAD7HWK8</accession>